<dbReference type="Pfam" id="PF14332">
    <property type="entry name" value="DUF4388"/>
    <property type="match status" value="1"/>
</dbReference>
<name>A0ABM8A8N8_9DEIO</name>
<sequence>MRQASGLAPDLVVAVCTESAQTLCEHLFSLLEHAKRNWPHTSFVLVVAGTVTNLPEVFERYGVMPVVDGSDVPRVAQTIEREVGALSHGSIRGVSLPGFLQMMEWERKSLSVRVESAAGWGRLHLLEGRLVDAYAFPGEETGEAAALTIMAWSDVVIRLERSYHNGQGTELPTLTSLLIEAMRRTDEVGRAEPVEESVPPPGGPEALEENVFRRPKSSTTHLKKPGYEDPPTLGASAAELPPHDPLPGATQSGAKEFNMPNVKETLNSTMNIEGASAAALVEYTSGMALGTIGSGINLEVAAAGNTEVVRAKLRTMDALGISGQIEDILITLHDQYHIIYIVPDQPLFMYLVLQKDKSNLAMARYRLRALVKDISIL</sequence>
<organism evidence="3 4">
    <name type="scientific">Deinococcus aetherius</name>
    <dbReference type="NCBI Taxonomy" id="200252"/>
    <lineage>
        <taxon>Bacteria</taxon>
        <taxon>Thermotogati</taxon>
        <taxon>Deinococcota</taxon>
        <taxon>Deinococci</taxon>
        <taxon>Deinococcales</taxon>
        <taxon>Deinococcaceae</taxon>
        <taxon>Deinococcus</taxon>
    </lineage>
</organism>
<keyword evidence="4" id="KW-1185">Reference proteome</keyword>
<reference evidence="3" key="1">
    <citation type="submission" date="2022-07" db="EMBL/GenBank/DDBJ databases">
        <title>Complete Genome Sequence of the Radioresistant Bacterium Deinococcus aetherius ST0316, Isolated from the Air Dust collected in Lower Stratosphere above Japan.</title>
        <authorList>
            <person name="Satoh K."/>
            <person name="Hagiwara K."/>
            <person name="Katsumata K."/>
            <person name="Kubo A."/>
            <person name="Yokobori S."/>
            <person name="Yamagishi A."/>
            <person name="Oono Y."/>
            <person name="Narumi I."/>
        </authorList>
    </citation>
    <scope>NUCLEOTIDE SEQUENCE</scope>
    <source>
        <strain evidence="3">ST0316</strain>
    </source>
</reference>
<evidence type="ECO:0000256" key="1">
    <source>
        <dbReference type="SAM" id="MobiDB-lite"/>
    </source>
</evidence>
<gene>
    <name evidence="3" type="ORF">DAETH_00250</name>
</gene>
<evidence type="ECO:0000313" key="4">
    <source>
        <dbReference type="Proteomes" id="UP001064971"/>
    </source>
</evidence>
<accession>A0ABM8A8N8</accession>
<feature type="compositionally biased region" description="Basic residues" evidence="1">
    <location>
        <begin position="213"/>
        <end position="224"/>
    </location>
</feature>
<evidence type="ECO:0000259" key="2">
    <source>
        <dbReference type="Pfam" id="PF14332"/>
    </source>
</evidence>
<protein>
    <recommendedName>
        <fullName evidence="2">PatA-like N-terminal domain-containing protein</fullName>
    </recommendedName>
</protein>
<proteinExistence type="predicted"/>
<feature type="domain" description="PatA-like N-terminal" evidence="2">
    <location>
        <begin position="88"/>
        <end position="187"/>
    </location>
</feature>
<dbReference type="InterPro" id="IPR025497">
    <property type="entry name" value="PatA-like_N"/>
</dbReference>
<evidence type="ECO:0000313" key="3">
    <source>
        <dbReference type="EMBL" id="BDP40056.1"/>
    </source>
</evidence>
<dbReference type="EMBL" id="AP026560">
    <property type="protein sequence ID" value="BDP40056.1"/>
    <property type="molecule type" value="Genomic_DNA"/>
</dbReference>
<dbReference type="Proteomes" id="UP001064971">
    <property type="component" value="Chromosome"/>
</dbReference>
<feature type="region of interest" description="Disordered" evidence="1">
    <location>
        <begin position="187"/>
        <end position="255"/>
    </location>
</feature>